<keyword evidence="8" id="KW-0949">S-adenosyl-L-methionine</keyword>
<dbReference type="SUPFAM" id="SSF53335">
    <property type="entry name" value="S-adenosyl-L-methionine-dependent methyltransferases"/>
    <property type="match status" value="1"/>
</dbReference>
<dbReference type="Pfam" id="PF01135">
    <property type="entry name" value="PCMT"/>
    <property type="match status" value="1"/>
</dbReference>
<dbReference type="CDD" id="cd02440">
    <property type="entry name" value="AdoMet_MTases"/>
    <property type="match status" value="1"/>
</dbReference>
<evidence type="ECO:0000256" key="11">
    <source>
        <dbReference type="ARBA" id="ARBA00031350"/>
    </source>
</evidence>
<gene>
    <name evidence="12" type="ORF">OSH07_24205</name>
</gene>
<dbReference type="PANTHER" id="PTHR11579:SF0">
    <property type="entry name" value="PROTEIN-L-ISOASPARTATE(D-ASPARTATE) O-METHYLTRANSFERASE"/>
    <property type="match status" value="1"/>
</dbReference>
<dbReference type="Proteomes" id="UP001144805">
    <property type="component" value="Unassembled WGS sequence"/>
</dbReference>
<dbReference type="Gene3D" id="3.40.50.150">
    <property type="entry name" value="Vaccinia Virus protein VP39"/>
    <property type="match status" value="1"/>
</dbReference>
<keyword evidence="6 12" id="KW-0489">Methyltransferase</keyword>
<evidence type="ECO:0000256" key="10">
    <source>
        <dbReference type="ARBA" id="ARBA00031323"/>
    </source>
</evidence>
<dbReference type="PANTHER" id="PTHR11579">
    <property type="entry name" value="PROTEIN-L-ISOASPARTATE O-METHYLTRANSFERASE"/>
    <property type="match status" value="1"/>
</dbReference>
<comment type="subcellular location">
    <subcellularLocation>
        <location evidence="1">Cytoplasm</location>
    </subcellularLocation>
</comment>
<evidence type="ECO:0000256" key="8">
    <source>
        <dbReference type="ARBA" id="ARBA00022691"/>
    </source>
</evidence>
<accession>A0A9X3E6Y9</accession>
<comment type="caution">
    <text evidence="12">The sequence shown here is derived from an EMBL/GenBank/DDBJ whole genome shotgun (WGS) entry which is preliminary data.</text>
</comment>
<keyword evidence="7" id="KW-0808">Transferase</keyword>
<protein>
    <recommendedName>
        <fullName evidence="4">Protein-L-isoaspartate O-methyltransferase</fullName>
        <ecNumber evidence="3">2.1.1.77</ecNumber>
    </recommendedName>
    <alternativeName>
        <fullName evidence="11">L-isoaspartyl protein carboxyl methyltransferase</fullName>
    </alternativeName>
    <alternativeName>
        <fullName evidence="9">Protein L-isoaspartyl methyltransferase</fullName>
    </alternativeName>
    <alternativeName>
        <fullName evidence="10">Protein-beta-aspartate methyltransferase</fullName>
    </alternativeName>
</protein>
<proteinExistence type="inferred from homology"/>
<dbReference type="InterPro" id="IPR000682">
    <property type="entry name" value="PCMT"/>
</dbReference>
<comment type="similarity">
    <text evidence="2">Belongs to the methyltransferase superfamily. L-isoaspartyl/D-aspartyl protein methyltransferase family.</text>
</comment>
<dbReference type="GO" id="GO:0005737">
    <property type="term" value="C:cytoplasm"/>
    <property type="evidence" value="ECO:0007669"/>
    <property type="project" value="UniProtKB-SubCell"/>
</dbReference>
<evidence type="ECO:0000256" key="3">
    <source>
        <dbReference type="ARBA" id="ARBA00011890"/>
    </source>
</evidence>
<evidence type="ECO:0000256" key="7">
    <source>
        <dbReference type="ARBA" id="ARBA00022679"/>
    </source>
</evidence>
<dbReference type="GO" id="GO:0032259">
    <property type="term" value="P:methylation"/>
    <property type="evidence" value="ECO:0007669"/>
    <property type="project" value="UniProtKB-KW"/>
</dbReference>
<name>A0A9X3E6Y9_9HYPH</name>
<evidence type="ECO:0000256" key="9">
    <source>
        <dbReference type="ARBA" id="ARBA00030757"/>
    </source>
</evidence>
<dbReference type="GO" id="GO:0004719">
    <property type="term" value="F:protein-L-isoaspartate (D-aspartate) O-methyltransferase activity"/>
    <property type="evidence" value="ECO:0007669"/>
    <property type="project" value="UniProtKB-EC"/>
</dbReference>
<sequence>MTDRIAAARRAYAEELRNRASLRSEPLVAAFARVPRERFVGPPPWRIKDPAELVDFWSGTIRDPAALYQDVLVTLDRERGINNGQPSLWALVFDRLAIPPGASIVHLGCGTGYYTAILAELAGPEATILAVEIEPGLAERARIALQPWPQARVVEGDGAHMALPDADCIVASAGATHPLALWLDALKPGGQLLFPMTSTFGPGGMLLVTRRATDGYAAEFLSSAAFIPFVGARDGRFDHPLAGALMRDRGAAVRSLRRDRHDEDQTCWLHGEGWCLSRLEPGATS</sequence>
<evidence type="ECO:0000256" key="2">
    <source>
        <dbReference type="ARBA" id="ARBA00005369"/>
    </source>
</evidence>
<evidence type="ECO:0000256" key="6">
    <source>
        <dbReference type="ARBA" id="ARBA00022603"/>
    </source>
</evidence>
<keyword evidence="5" id="KW-0963">Cytoplasm</keyword>
<dbReference type="EC" id="2.1.1.77" evidence="3"/>
<evidence type="ECO:0000313" key="13">
    <source>
        <dbReference type="Proteomes" id="UP001144805"/>
    </source>
</evidence>
<evidence type="ECO:0000256" key="4">
    <source>
        <dbReference type="ARBA" id="ARBA00013346"/>
    </source>
</evidence>
<dbReference type="AlphaFoldDB" id="A0A9X3E6Y9"/>
<organism evidence="12 13">
    <name type="scientific">Kaistia nematophila</name>
    <dbReference type="NCBI Taxonomy" id="2994654"/>
    <lineage>
        <taxon>Bacteria</taxon>
        <taxon>Pseudomonadati</taxon>
        <taxon>Pseudomonadota</taxon>
        <taxon>Alphaproteobacteria</taxon>
        <taxon>Hyphomicrobiales</taxon>
        <taxon>Kaistiaceae</taxon>
        <taxon>Kaistia</taxon>
    </lineage>
</organism>
<evidence type="ECO:0000256" key="1">
    <source>
        <dbReference type="ARBA" id="ARBA00004496"/>
    </source>
</evidence>
<keyword evidence="13" id="KW-1185">Reference proteome</keyword>
<evidence type="ECO:0000256" key="5">
    <source>
        <dbReference type="ARBA" id="ARBA00022490"/>
    </source>
</evidence>
<dbReference type="RefSeq" id="WP_266341289.1">
    <property type="nucleotide sequence ID" value="NZ_JAPKNK010000018.1"/>
</dbReference>
<dbReference type="EMBL" id="JAPKNK010000018">
    <property type="protein sequence ID" value="MCX5572326.1"/>
    <property type="molecule type" value="Genomic_DNA"/>
</dbReference>
<reference evidence="12" key="1">
    <citation type="submission" date="2022-11" db="EMBL/GenBank/DDBJ databases">
        <title>Biodiversity and phylogenetic relationships of bacteria.</title>
        <authorList>
            <person name="Machado R.A.R."/>
            <person name="Bhat A."/>
            <person name="Loulou A."/>
            <person name="Kallel S."/>
        </authorList>
    </citation>
    <scope>NUCLEOTIDE SEQUENCE</scope>
    <source>
        <strain evidence="12">K-TC2</strain>
    </source>
</reference>
<dbReference type="InterPro" id="IPR029063">
    <property type="entry name" value="SAM-dependent_MTases_sf"/>
</dbReference>
<evidence type="ECO:0000313" key="12">
    <source>
        <dbReference type="EMBL" id="MCX5572326.1"/>
    </source>
</evidence>